<accession>A0A550CKR3</accession>
<proteinExistence type="predicted"/>
<dbReference type="Proteomes" id="UP000320762">
    <property type="component" value="Unassembled WGS sequence"/>
</dbReference>
<protein>
    <recommendedName>
        <fullName evidence="2">N-acetyltransferase domain-containing protein</fullName>
    </recommendedName>
</protein>
<dbReference type="AlphaFoldDB" id="A0A550CKR3"/>
<reference evidence="3 4" key="1">
    <citation type="journal article" date="2019" name="New Phytol.">
        <title>Comparative genomics reveals unique wood-decay strategies and fruiting body development in the Schizophyllaceae.</title>
        <authorList>
            <person name="Almasi E."/>
            <person name="Sahu N."/>
            <person name="Krizsan K."/>
            <person name="Balint B."/>
            <person name="Kovacs G.M."/>
            <person name="Kiss B."/>
            <person name="Cseklye J."/>
            <person name="Drula E."/>
            <person name="Henrissat B."/>
            <person name="Nagy I."/>
            <person name="Chovatia M."/>
            <person name="Adam C."/>
            <person name="LaButti K."/>
            <person name="Lipzen A."/>
            <person name="Riley R."/>
            <person name="Grigoriev I.V."/>
            <person name="Nagy L.G."/>
        </authorList>
    </citation>
    <scope>NUCLEOTIDE SEQUENCE [LARGE SCALE GENOMIC DNA]</scope>
    <source>
        <strain evidence="3 4">NL-1724</strain>
    </source>
</reference>
<feature type="domain" description="N-acetyltransferase" evidence="2">
    <location>
        <begin position="234"/>
        <end position="365"/>
    </location>
</feature>
<feature type="region of interest" description="Disordered" evidence="1">
    <location>
        <begin position="135"/>
        <end position="161"/>
    </location>
</feature>
<sequence length="378" mass="42649">MSDAEEYYGKAKGRKAKRQKTKHTAASEASPPVRTGLKLKLRLPATKPAFSLASLLRITDDIEEEEISFQDVLDVYLPTWLAERSSKLSLTAELDVFDRAVRAPTCFEILTLAHRCDQSAAARAVYRKLAIAAKDSRRRPAPSSSGPPPIPPTTAPPGADVIDGLYSIRTTPYECTLRSRALGLNTGYSIPKVCFEVDWKTRTPWMEVLSDIRDHYLLRCSDEDNPETEVPAPLIYTPLAREHLPQAQDLLQRTFWIGIDVRDSLDYCPERSTIVVLHKRVVVGVVIMSSPQETYITYLAVRAGWEGCQIATKMLFHLVNLNPHKDIILHVSGNNPAMLLYNRVGFKAEEFVLGFYDEYLSRDARASKNAFRLRLRHH</sequence>
<evidence type="ECO:0000259" key="2">
    <source>
        <dbReference type="PROSITE" id="PS51186"/>
    </source>
</evidence>
<dbReference type="STRING" id="97359.A0A550CKR3"/>
<keyword evidence="4" id="KW-1185">Reference proteome</keyword>
<organism evidence="3 4">
    <name type="scientific">Schizophyllum amplum</name>
    <dbReference type="NCBI Taxonomy" id="97359"/>
    <lineage>
        <taxon>Eukaryota</taxon>
        <taxon>Fungi</taxon>
        <taxon>Dikarya</taxon>
        <taxon>Basidiomycota</taxon>
        <taxon>Agaricomycotina</taxon>
        <taxon>Agaricomycetes</taxon>
        <taxon>Agaricomycetidae</taxon>
        <taxon>Agaricales</taxon>
        <taxon>Schizophyllaceae</taxon>
        <taxon>Schizophyllum</taxon>
    </lineage>
</organism>
<dbReference type="SUPFAM" id="SSF55729">
    <property type="entry name" value="Acyl-CoA N-acyltransferases (Nat)"/>
    <property type="match status" value="1"/>
</dbReference>
<dbReference type="PROSITE" id="PS51186">
    <property type="entry name" value="GNAT"/>
    <property type="match status" value="1"/>
</dbReference>
<dbReference type="Gene3D" id="3.40.630.30">
    <property type="match status" value="1"/>
</dbReference>
<evidence type="ECO:0000256" key="1">
    <source>
        <dbReference type="SAM" id="MobiDB-lite"/>
    </source>
</evidence>
<evidence type="ECO:0000313" key="4">
    <source>
        <dbReference type="Proteomes" id="UP000320762"/>
    </source>
</evidence>
<comment type="caution">
    <text evidence="3">The sequence shown here is derived from an EMBL/GenBank/DDBJ whole genome shotgun (WGS) entry which is preliminary data.</text>
</comment>
<dbReference type="GO" id="GO:0016747">
    <property type="term" value="F:acyltransferase activity, transferring groups other than amino-acyl groups"/>
    <property type="evidence" value="ECO:0007669"/>
    <property type="project" value="InterPro"/>
</dbReference>
<gene>
    <name evidence="3" type="ORF">BD626DRAFT_488628</name>
</gene>
<feature type="region of interest" description="Disordered" evidence="1">
    <location>
        <begin position="1"/>
        <end position="32"/>
    </location>
</feature>
<feature type="compositionally biased region" description="Basic residues" evidence="1">
    <location>
        <begin position="11"/>
        <end position="23"/>
    </location>
</feature>
<dbReference type="InterPro" id="IPR016181">
    <property type="entry name" value="Acyl_CoA_acyltransferase"/>
</dbReference>
<dbReference type="OrthoDB" id="4080456at2759"/>
<dbReference type="Pfam" id="PF00583">
    <property type="entry name" value="Acetyltransf_1"/>
    <property type="match status" value="1"/>
</dbReference>
<name>A0A550CKR3_9AGAR</name>
<dbReference type="InterPro" id="IPR000182">
    <property type="entry name" value="GNAT_dom"/>
</dbReference>
<evidence type="ECO:0000313" key="3">
    <source>
        <dbReference type="EMBL" id="TRM65396.1"/>
    </source>
</evidence>
<feature type="compositionally biased region" description="Pro residues" evidence="1">
    <location>
        <begin position="145"/>
        <end position="155"/>
    </location>
</feature>
<dbReference type="EMBL" id="VDMD01000005">
    <property type="protein sequence ID" value="TRM65396.1"/>
    <property type="molecule type" value="Genomic_DNA"/>
</dbReference>